<gene>
    <name evidence="1" type="ORF">BJ122_11525</name>
</gene>
<organism evidence="1 2">
    <name type="scientific">Rhodopseudomonas faecalis</name>
    <dbReference type="NCBI Taxonomy" id="99655"/>
    <lineage>
        <taxon>Bacteria</taxon>
        <taxon>Pseudomonadati</taxon>
        <taxon>Pseudomonadota</taxon>
        <taxon>Alphaproteobacteria</taxon>
        <taxon>Hyphomicrobiales</taxon>
        <taxon>Nitrobacteraceae</taxon>
        <taxon>Rhodopseudomonas</taxon>
    </lineage>
</organism>
<protein>
    <submittedName>
        <fullName evidence="1">Uncharacterized protein</fullName>
    </submittedName>
</protein>
<proteinExistence type="predicted"/>
<sequence length="43" mass="4881">MLNRDSFRQDDLPEIGRCPVTSLHLNLVDMADHALITQAGRIF</sequence>
<comment type="caution">
    <text evidence="1">The sequence shown here is derived from an EMBL/GenBank/DDBJ whole genome shotgun (WGS) entry which is preliminary data.</text>
</comment>
<accession>A0A318TBM8</accession>
<dbReference type="EMBL" id="QJTI01000015">
    <property type="protein sequence ID" value="PYF01996.1"/>
    <property type="molecule type" value="Genomic_DNA"/>
</dbReference>
<keyword evidence="2" id="KW-1185">Reference proteome</keyword>
<dbReference type="Proteomes" id="UP000248148">
    <property type="component" value="Unassembled WGS sequence"/>
</dbReference>
<evidence type="ECO:0000313" key="1">
    <source>
        <dbReference type="EMBL" id="PYF01996.1"/>
    </source>
</evidence>
<name>A0A318TBM8_9BRAD</name>
<reference evidence="1 2" key="1">
    <citation type="submission" date="2018-06" db="EMBL/GenBank/DDBJ databases">
        <title>Genomic Encyclopedia of Archaeal and Bacterial Type Strains, Phase II (KMG-II): from individual species to whole genera.</title>
        <authorList>
            <person name="Goeker M."/>
        </authorList>
    </citation>
    <scope>NUCLEOTIDE SEQUENCE [LARGE SCALE GENOMIC DNA]</scope>
    <source>
        <strain evidence="1 2">JCM 11668</strain>
    </source>
</reference>
<evidence type="ECO:0000313" key="2">
    <source>
        <dbReference type="Proteomes" id="UP000248148"/>
    </source>
</evidence>
<dbReference type="AlphaFoldDB" id="A0A318TBM8"/>